<dbReference type="EMBL" id="WHUW01000004">
    <property type="protein sequence ID" value="KAF8447380.1"/>
    <property type="molecule type" value="Genomic_DNA"/>
</dbReference>
<reference evidence="2" key="1">
    <citation type="submission" date="2019-10" db="EMBL/GenBank/DDBJ databases">
        <authorList>
            <consortium name="DOE Joint Genome Institute"/>
            <person name="Kuo A."/>
            <person name="Miyauchi S."/>
            <person name="Kiss E."/>
            <person name="Drula E."/>
            <person name="Kohler A."/>
            <person name="Sanchez-Garcia M."/>
            <person name="Andreopoulos B."/>
            <person name="Barry K.W."/>
            <person name="Bonito G."/>
            <person name="Buee M."/>
            <person name="Carver A."/>
            <person name="Chen C."/>
            <person name="Cichocki N."/>
            <person name="Clum A."/>
            <person name="Culley D."/>
            <person name="Crous P.W."/>
            <person name="Fauchery L."/>
            <person name="Girlanda M."/>
            <person name="Hayes R."/>
            <person name="Keri Z."/>
            <person name="LaButti K."/>
            <person name="Lipzen A."/>
            <person name="Lombard V."/>
            <person name="Magnuson J."/>
            <person name="Maillard F."/>
            <person name="Morin E."/>
            <person name="Murat C."/>
            <person name="Nolan M."/>
            <person name="Ohm R."/>
            <person name="Pangilinan J."/>
            <person name="Pereira M."/>
            <person name="Perotto S."/>
            <person name="Peter M."/>
            <person name="Riley R."/>
            <person name="Sitrit Y."/>
            <person name="Stielow B."/>
            <person name="Szollosi G."/>
            <person name="Zifcakova L."/>
            <person name="Stursova M."/>
            <person name="Spatafora J.W."/>
            <person name="Tedersoo L."/>
            <person name="Vaario L.-M."/>
            <person name="Yamada A."/>
            <person name="Yan M."/>
            <person name="Wang P."/>
            <person name="Xu J."/>
            <person name="Bruns T."/>
            <person name="Baldrian P."/>
            <person name="Vilgalys R."/>
            <person name="Henrissat B."/>
            <person name="Grigoriev I.V."/>
            <person name="Hibbett D."/>
            <person name="Nagy L.G."/>
            <person name="Martin F.M."/>
        </authorList>
    </citation>
    <scope>NUCLEOTIDE SEQUENCE</scope>
    <source>
        <strain evidence="2">BED1</strain>
    </source>
</reference>
<feature type="region of interest" description="Disordered" evidence="1">
    <location>
        <begin position="365"/>
        <end position="391"/>
    </location>
</feature>
<dbReference type="AlphaFoldDB" id="A0AAD4C2N4"/>
<evidence type="ECO:0000256" key="1">
    <source>
        <dbReference type="SAM" id="MobiDB-lite"/>
    </source>
</evidence>
<feature type="region of interest" description="Disordered" evidence="1">
    <location>
        <begin position="80"/>
        <end position="109"/>
    </location>
</feature>
<reference evidence="2" key="2">
    <citation type="journal article" date="2020" name="Nat. Commun.">
        <title>Large-scale genome sequencing of mycorrhizal fungi provides insights into the early evolution of symbiotic traits.</title>
        <authorList>
            <person name="Miyauchi S."/>
            <person name="Kiss E."/>
            <person name="Kuo A."/>
            <person name="Drula E."/>
            <person name="Kohler A."/>
            <person name="Sanchez-Garcia M."/>
            <person name="Morin E."/>
            <person name="Andreopoulos B."/>
            <person name="Barry K.W."/>
            <person name="Bonito G."/>
            <person name="Buee M."/>
            <person name="Carver A."/>
            <person name="Chen C."/>
            <person name="Cichocki N."/>
            <person name="Clum A."/>
            <person name="Culley D."/>
            <person name="Crous P.W."/>
            <person name="Fauchery L."/>
            <person name="Girlanda M."/>
            <person name="Hayes R.D."/>
            <person name="Keri Z."/>
            <person name="LaButti K."/>
            <person name="Lipzen A."/>
            <person name="Lombard V."/>
            <person name="Magnuson J."/>
            <person name="Maillard F."/>
            <person name="Murat C."/>
            <person name="Nolan M."/>
            <person name="Ohm R.A."/>
            <person name="Pangilinan J."/>
            <person name="Pereira M.F."/>
            <person name="Perotto S."/>
            <person name="Peter M."/>
            <person name="Pfister S."/>
            <person name="Riley R."/>
            <person name="Sitrit Y."/>
            <person name="Stielow J.B."/>
            <person name="Szollosi G."/>
            <person name="Zifcakova L."/>
            <person name="Stursova M."/>
            <person name="Spatafora J.W."/>
            <person name="Tedersoo L."/>
            <person name="Vaario L.M."/>
            <person name="Yamada A."/>
            <person name="Yan M."/>
            <person name="Wang P."/>
            <person name="Xu J."/>
            <person name="Bruns T."/>
            <person name="Baldrian P."/>
            <person name="Vilgalys R."/>
            <person name="Dunand C."/>
            <person name="Henrissat B."/>
            <person name="Grigoriev I.V."/>
            <person name="Hibbett D."/>
            <person name="Nagy L.G."/>
            <person name="Martin F.M."/>
        </authorList>
    </citation>
    <scope>NUCLEOTIDE SEQUENCE</scope>
    <source>
        <strain evidence="2">BED1</strain>
    </source>
</reference>
<dbReference type="Proteomes" id="UP001194468">
    <property type="component" value="Unassembled WGS sequence"/>
</dbReference>
<sequence length="428" mass="47882">MTEYNTSPEAIEVFRSSKERTAYWVHSHSPLHDQFHSPDSPPSVVGELDERDSDDDSTHSLPPKMVLRYGDGRADIPISHWHYGNAHGPHRGPGARSRPHTTYRSHDRARSAVDAYPPPHRYHDHAAQHHHPARHGLPRAFEDNFSTPPEEIHILPSDPNAQPFRPTGTYRPRRASEPDRRQLPQPVPPGDEPEVIEPLPPRFPSNHVEAPPPIMYSHSQHIHDPYDHHHPSHSHSRGNRPPPSIVYAPRHHHASDHYAPPTIVYAPHKAPGMTHTVSAPTGSGFPQYPRIKATPYNPARSNLSSVYEEPRYGPRGPIRREHSMSRPPSPLSDVASGESGGTYYIIPTPGQKVKVLVGPEPSLYTASSTTKSASTPHSHYSVASSGGGLKKPLFSRLMSFASDLRPSRKFLHRRHSLDNSSRGRSRER</sequence>
<feature type="region of interest" description="Disordered" evidence="1">
    <location>
        <begin position="148"/>
        <end position="193"/>
    </location>
</feature>
<gene>
    <name evidence="2" type="ORF">L210DRAFT_3526124</name>
</gene>
<proteinExistence type="predicted"/>
<feature type="region of interest" description="Disordered" evidence="1">
    <location>
        <begin position="408"/>
        <end position="428"/>
    </location>
</feature>
<feature type="region of interest" description="Disordered" evidence="1">
    <location>
        <begin position="294"/>
        <end position="336"/>
    </location>
</feature>
<feature type="region of interest" description="Disordered" evidence="1">
    <location>
        <begin position="220"/>
        <end position="247"/>
    </location>
</feature>
<feature type="compositionally biased region" description="Low complexity" evidence="1">
    <location>
        <begin position="365"/>
        <end position="375"/>
    </location>
</feature>
<accession>A0AAD4C2N4</accession>
<name>A0AAD4C2N4_BOLED</name>
<comment type="caution">
    <text evidence="2">The sequence shown here is derived from an EMBL/GenBank/DDBJ whole genome shotgun (WGS) entry which is preliminary data.</text>
</comment>
<feature type="compositionally biased region" description="Basic and acidic residues" evidence="1">
    <location>
        <begin position="308"/>
        <end position="324"/>
    </location>
</feature>
<keyword evidence="3" id="KW-1185">Reference proteome</keyword>
<protein>
    <submittedName>
        <fullName evidence="2">Uncharacterized protein</fullName>
    </submittedName>
</protein>
<organism evidence="2 3">
    <name type="scientific">Boletus edulis BED1</name>
    <dbReference type="NCBI Taxonomy" id="1328754"/>
    <lineage>
        <taxon>Eukaryota</taxon>
        <taxon>Fungi</taxon>
        <taxon>Dikarya</taxon>
        <taxon>Basidiomycota</taxon>
        <taxon>Agaricomycotina</taxon>
        <taxon>Agaricomycetes</taxon>
        <taxon>Agaricomycetidae</taxon>
        <taxon>Boletales</taxon>
        <taxon>Boletineae</taxon>
        <taxon>Boletaceae</taxon>
        <taxon>Boletoideae</taxon>
        <taxon>Boletus</taxon>
    </lineage>
</organism>
<feature type="region of interest" description="Disordered" evidence="1">
    <location>
        <begin position="29"/>
        <end position="68"/>
    </location>
</feature>
<evidence type="ECO:0000313" key="3">
    <source>
        <dbReference type="Proteomes" id="UP001194468"/>
    </source>
</evidence>
<evidence type="ECO:0000313" key="2">
    <source>
        <dbReference type="EMBL" id="KAF8447380.1"/>
    </source>
</evidence>